<keyword evidence="2" id="KW-0677">Repeat</keyword>
<dbReference type="PANTHER" id="PTHR47941">
    <property type="entry name" value="PENTATRICOPEPTIDE REPEAT-CONTAINING PROTEIN 3, MITOCHONDRIAL"/>
    <property type="match status" value="1"/>
</dbReference>
<dbReference type="InterPro" id="IPR033443">
    <property type="entry name" value="PROP1-like_PPR_dom"/>
</dbReference>
<gene>
    <name evidence="6" type="ORF">K2173_018923</name>
</gene>
<dbReference type="Proteomes" id="UP001159364">
    <property type="component" value="Linkage Group LG09"/>
</dbReference>
<feature type="compositionally biased region" description="Basic residues" evidence="4">
    <location>
        <begin position="528"/>
        <end position="537"/>
    </location>
</feature>
<accession>A0AAV8SS92</accession>
<evidence type="ECO:0000256" key="1">
    <source>
        <dbReference type="ARBA" id="ARBA00007626"/>
    </source>
</evidence>
<evidence type="ECO:0000256" key="3">
    <source>
        <dbReference type="PROSITE-ProRule" id="PRU00708"/>
    </source>
</evidence>
<feature type="repeat" description="PPR" evidence="3">
    <location>
        <begin position="360"/>
        <end position="394"/>
    </location>
</feature>
<feature type="repeat" description="PPR" evidence="3">
    <location>
        <begin position="461"/>
        <end position="495"/>
    </location>
</feature>
<feature type="region of interest" description="Disordered" evidence="4">
    <location>
        <begin position="503"/>
        <end position="547"/>
    </location>
</feature>
<dbReference type="Pfam" id="PF01535">
    <property type="entry name" value="PPR"/>
    <property type="match status" value="2"/>
</dbReference>
<protein>
    <recommendedName>
        <fullName evidence="5">PROP1-like PPR domain-containing protein</fullName>
    </recommendedName>
</protein>
<dbReference type="InterPro" id="IPR002885">
    <property type="entry name" value="PPR_rpt"/>
</dbReference>
<dbReference type="PROSITE" id="PS51375">
    <property type="entry name" value="PPR"/>
    <property type="match status" value="4"/>
</dbReference>
<feature type="compositionally biased region" description="Low complexity" evidence="4">
    <location>
        <begin position="505"/>
        <end position="519"/>
    </location>
</feature>
<evidence type="ECO:0000256" key="2">
    <source>
        <dbReference type="ARBA" id="ARBA00022737"/>
    </source>
</evidence>
<feature type="repeat" description="PPR" evidence="3">
    <location>
        <begin position="290"/>
        <end position="324"/>
    </location>
</feature>
<comment type="similarity">
    <text evidence="1">Belongs to the PPR family. P subfamily.</text>
</comment>
<dbReference type="Pfam" id="PF17177">
    <property type="entry name" value="PPR_long"/>
    <property type="match status" value="1"/>
</dbReference>
<dbReference type="EMBL" id="JAIWQS010000009">
    <property type="protein sequence ID" value="KAJ8755125.1"/>
    <property type="molecule type" value="Genomic_DNA"/>
</dbReference>
<dbReference type="Gene3D" id="1.25.40.10">
    <property type="entry name" value="Tetratricopeptide repeat domain"/>
    <property type="match status" value="3"/>
</dbReference>
<evidence type="ECO:0000313" key="7">
    <source>
        <dbReference type="Proteomes" id="UP001159364"/>
    </source>
</evidence>
<dbReference type="NCBIfam" id="TIGR00756">
    <property type="entry name" value="PPR"/>
    <property type="match status" value="4"/>
</dbReference>
<feature type="domain" description="PROP1-like PPR" evidence="5">
    <location>
        <begin position="294"/>
        <end position="431"/>
    </location>
</feature>
<dbReference type="AlphaFoldDB" id="A0AAV8SS92"/>
<organism evidence="6 7">
    <name type="scientific">Erythroxylum novogranatense</name>
    <dbReference type="NCBI Taxonomy" id="1862640"/>
    <lineage>
        <taxon>Eukaryota</taxon>
        <taxon>Viridiplantae</taxon>
        <taxon>Streptophyta</taxon>
        <taxon>Embryophyta</taxon>
        <taxon>Tracheophyta</taxon>
        <taxon>Spermatophyta</taxon>
        <taxon>Magnoliopsida</taxon>
        <taxon>eudicotyledons</taxon>
        <taxon>Gunneridae</taxon>
        <taxon>Pentapetalae</taxon>
        <taxon>rosids</taxon>
        <taxon>fabids</taxon>
        <taxon>Malpighiales</taxon>
        <taxon>Erythroxylaceae</taxon>
        <taxon>Erythroxylum</taxon>
    </lineage>
</organism>
<evidence type="ECO:0000313" key="6">
    <source>
        <dbReference type="EMBL" id="KAJ8755125.1"/>
    </source>
</evidence>
<evidence type="ECO:0000259" key="5">
    <source>
        <dbReference type="Pfam" id="PF17177"/>
    </source>
</evidence>
<reference evidence="6 7" key="1">
    <citation type="submission" date="2021-09" db="EMBL/GenBank/DDBJ databases">
        <title>Genomic insights and catalytic innovation underlie evolution of tropane alkaloids biosynthesis.</title>
        <authorList>
            <person name="Wang Y.-J."/>
            <person name="Tian T."/>
            <person name="Huang J.-P."/>
            <person name="Huang S.-X."/>
        </authorList>
    </citation>
    <scope>NUCLEOTIDE SEQUENCE [LARGE SCALE GENOMIC DNA]</scope>
    <source>
        <strain evidence="6">KIB-2018</strain>
        <tissue evidence="6">Leaf</tissue>
    </source>
</reference>
<sequence length="547" mass="62580">MLLPAIARRLKRPQPTSFLPLLFNSTAAPTSSLSPLRTRPFLSFASASFHQTVVLQYQVTLRFNFSTQTITDPFELIGDKNHAVSSPEPAVLDSFKRAADLPTGEEGIAFLDESGIGADHNLVHSLIWELKEEWRLAFLAFKWGEKWRCVELKTYELMIWVLGNNRKFGIGWTLIRDLHRSSMNIRQAMLIMIDRYAAANDAGKAIQSFNIMEMFRLGPDEEAFRFLLRALCKHGFIEEAEEFMFLNKKLFPLDADGFNIILNAWCNLYVDVLEAKRIWREMSKCCILPNGTSYAHMISCFSKVGNLFDSVRLYEEMKKRGWVPGLEVYNSLVYVLTRQNCFKEALKILDKVKETGLLPNSTTYNSIIRPLCELKKLEEARNILARMVAENLSPTMETYHAFLEGADTKLTMEVLNQMKIAGLGPTDDSFILVLTKFFKLELAENALKIWMEMKQYGVAPDLKHYIVLVEGLAKCGLLSKAREYYSEMISNGFSDDPKLQKMLKKPVQGKQAQQKQWGKQAKRCQSPIHKKGGKHRSSTLDRTNRKV</sequence>
<dbReference type="InterPro" id="IPR011990">
    <property type="entry name" value="TPR-like_helical_dom_sf"/>
</dbReference>
<feature type="repeat" description="PPR" evidence="3">
    <location>
        <begin position="325"/>
        <end position="359"/>
    </location>
</feature>
<evidence type="ECO:0000256" key="4">
    <source>
        <dbReference type="SAM" id="MobiDB-lite"/>
    </source>
</evidence>
<keyword evidence="7" id="KW-1185">Reference proteome</keyword>
<comment type="caution">
    <text evidence="6">The sequence shown here is derived from an EMBL/GenBank/DDBJ whole genome shotgun (WGS) entry which is preliminary data.</text>
</comment>
<proteinExistence type="inferred from homology"/>
<name>A0AAV8SS92_9ROSI</name>
<feature type="compositionally biased region" description="Basic and acidic residues" evidence="4">
    <location>
        <begin position="538"/>
        <end position="547"/>
    </location>
</feature>